<dbReference type="Proteomes" id="UP001158045">
    <property type="component" value="Unassembled WGS sequence"/>
</dbReference>
<dbReference type="EMBL" id="JARYZI010000016">
    <property type="protein sequence ID" value="MDH8679730.1"/>
    <property type="molecule type" value="Genomic_DNA"/>
</dbReference>
<accession>A0ABT6NH16</accession>
<sequence length="384" mass="45088">MNSNEKDAINNLIKLFDLYKGLEILENDIKLISKEISAINSANEFNYINRINKRKYDQNLKDIEKENEILNRLALKLSLTFKEQEFDRRQHLSYELNELRKQRDIEKSKIRRFNKNLIQTKSMGETTFMALTNFFEGVNIDKLSKIDSYHYSINNILSNEMRKEIERTERIIDTLESDIEILEQSFIDSSIEGDIPDDTFSPLKDVIVSMNEKKIENEIYIKFTDKNEKKKTKREQLENNKSTTIDQICNCINDEMIRINYIIYSDMKRPPKFKADTNSHLLSLEDNTGTGRSDSNLVIFDLSILHLTNLPFIIHDSIMFKNIGNLPMVEIIKLYNLEEKQCFIAVDEISTYGIEIESILKERSVIKLSGENVLFTLDWTGYKR</sequence>
<keyword evidence="1" id="KW-0175">Coiled coil</keyword>
<keyword evidence="4" id="KW-1185">Reference proteome</keyword>
<feature type="coiled-coil region" evidence="1">
    <location>
        <begin position="220"/>
        <end position="247"/>
    </location>
</feature>
<dbReference type="RefSeq" id="WP_281095627.1">
    <property type="nucleotide sequence ID" value="NZ_JARYZI010000016.1"/>
</dbReference>
<organism evidence="3 4">
    <name type="scientific">Fusibacter bizertensis</name>
    <dbReference type="NCBI Taxonomy" id="1488331"/>
    <lineage>
        <taxon>Bacteria</taxon>
        <taxon>Bacillati</taxon>
        <taxon>Bacillota</taxon>
        <taxon>Clostridia</taxon>
        <taxon>Eubacteriales</taxon>
        <taxon>Eubacteriales Family XII. Incertae Sedis</taxon>
        <taxon>Fusibacter</taxon>
    </lineage>
</organism>
<dbReference type="InterPro" id="IPR018760">
    <property type="entry name" value="DUF2326"/>
</dbReference>
<feature type="coiled-coil region" evidence="1">
    <location>
        <begin position="158"/>
        <end position="185"/>
    </location>
</feature>
<name>A0ABT6NH16_9FIRM</name>
<evidence type="ECO:0000256" key="1">
    <source>
        <dbReference type="SAM" id="Coils"/>
    </source>
</evidence>
<reference evidence="3 4" key="1">
    <citation type="submission" date="2023-04" db="EMBL/GenBank/DDBJ databases">
        <title>Fusibacter bizertensis strain WBS, isolated from littoral bottom sediments of the Arctic seas - biochemical and genomic analysis.</title>
        <authorList>
            <person name="Brioukhanov A.L."/>
        </authorList>
    </citation>
    <scope>NUCLEOTIDE SEQUENCE [LARGE SCALE GENOMIC DNA]</scope>
    <source>
        <strain evidence="3 4">WBS</strain>
    </source>
</reference>
<protein>
    <submittedName>
        <fullName evidence="3">DUF2326 domain-containing protein</fullName>
    </submittedName>
</protein>
<comment type="caution">
    <text evidence="3">The sequence shown here is derived from an EMBL/GenBank/DDBJ whole genome shotgun (WGS) entry which is preliminary data.</text>
</comment>
<evidence type="ECO:0000259" key="2">
    <source>
        <dbReference type="Pfam" id="PF10088"/>
    </source>
</evidence>
<dbReference type="Pfam" id="PF10088">
    <property type="entry name" value="DUF2326"/>
    <property type="match status" value="1"/>
</dbReference>
<feature type="domain" description="DUF2326" evidence="2">
    <location>
        <begin position="265"/>
        <end position="375"/>
    </location>
</feature>
<proteinExistence type="predicted"/>
<gene>
    <name evidence="3" type="ORF">QE109_16345</name>
</gene>
<feature type="coiled-coil region" evidence="1">
    <location>
        <begin position="22"/>
        <end position="116"/>
    </location>
</feature>
<evidence type="ECO:0000313" key="4">
    <source>
        <dbReference type="Proteomes" id="UP001158045"/>
    </source>
</evidence>
<evidence type="ECO:0000313" key="3">
    <source>
        <dbReference type="EMBL" id="MDH8679730.1"/>
    </source>
</evidence>